<gene>
    <name evidence="3" type="ORF">BAGA_16915</name>
</gene>
<evidence type="ECO:0000313" key="4">
    <source>
        <dbReference type="Proteomes" id="UP000027778"/>
    </source>
</evidence>
<dbReference type="GO" id="GO:0008967">
    <property type="term" value="F:phosphoglycolate phosphatase activity"/>
    <property type="evidence" value="ECO:0007669"/>
    <property type="project" value="TreeGrafter"/>
</dbReference>
<evidence type="ECO:0000256" key="1">
    <source>
        <dbReference type="ARBA" id="ARBA00022801"/>
    </source>
</evidence>
<dbReference type="InterPro" id="IPR036412">
    <property type="entry name" value="HAD-like_sf"/>
</dbReference>
<name>A0A073K7X5_9BACI</name>
<dbReference type="OrthoDB" id="1648451at2"/>
<reference evidence="3 4" key="1">
    <citation type="submission" date="2014-06" db="EMBL/GenBank/DDBJ databases">
        <title>Draft genome sequence of Bacillus gaemokensis JCM 15801 (MCCC 1A00707).</title>
        <authorList>
            <person name="Lai Q."/>
            <person name="Liu Y."/>
            <person name="Shao Z."/>
        </authorList>
    </citation>
    <scope>NUCLEOTIDE SEQUENCE [LARGE SCALE GENOMIC DNA]</scope>
    <source>
        <strain evidence="3 4">JCM 15801</strain>
    </source>
</reference>
<protein>
    <submittedName>
        <fullName evidence="3">Hydrolase</fullName>
    </submittedName>
</protein>
<sequence>MNLKYKCLILDHDDTAVKSTPDIHYPSFVEALQDLRPDEKPLSLEEFVTYCFHPGFMSLCKDKIGFTPEEQEHQQKIWKKYIESTIPDFYEGFPELVQAFKEQGGIVTVVSHSESSRIKRDYEKHCGFVPDAVFGWELEEDQRKPHPYPVKKILSMFNLHEDEVIVLDDLKPALEMAKSCNVAFAAAGWSHHIPKIKKQMEEESDYYFESVEQFKQFIFEE</sequence>
<evidence type="ECO:0000256" key="2">
    <source>
        <dbReference type="ARBA" id="ARBA00022842"/>
    </source>
</evidence>
<dbReference type="SUPFAM" id="SSF56784">
    <property type="entry name" value="HAD-like"/>
    <property type="match status" value="1"/>
</dbReference>
<dbReference type="PANTHER" id="PTHR43434">
    <property type="entry name" value="PHOSPHOGLYCOLATE PHOSPHATASE"/>
    <property type="match status" value="1"/>
</dbReference>
<dbReference type="PANTHER" id="PTHR43434:SF1">
    <property type="entry name" value="PHOSPHOGLYCOLATE PHOSPHATASE"/>
    <property type="match status" value="1"/>
</dbReference>
<comment type="caution">
    <text evidence="3">The sequence shown here is derived from an EMBL/GenBank/DDBJ whole genome shotgun (WGS) entry which is preliminary data.</text>
</comment>
<evidence type="ECO:0000313" key="3">
    <source>
        <dbReference type="EMBL" id="KEK22651.1"/>
    </source>
</evidence>
<organism evidence="3 4">
    <name type="scientific">Bacillus gaemokensis</name>
    <dbReference type="NCBI Taxonomy" id="574375"/>
    <lineage>
        <taxon>Bacteria</taxon>
        <taxon>Bacillati</taxon>
        <taxon>Bacillota</taxon>
        <taxon>Bacilli</taxon>
        <taxon>Bacillales</taxon>
        <taxon>Bacillaceae</taxon>
        <taxon>Bacillus</taxon>
        <taxon>Bacillus cereus group</taxon>
    </lineage>
</organism>
<accession>A0A073K7X5</accession>
<dbReference type="AlphaFoldDB" id="A0A073K7X5"/>
<dbReference type="EMBL" id="JOTM01000027">
    <property type="protein sequence ID" value="KEK22651.1"/>
    <property type="molecule type" value="Genomic_DNA"/>
</dbReference>
<dbReference type="InterPro" id="IPR041492">
    <property type="entry name" value="HAD_2"/>
</dbReference>
<keyword evidence="2" id="KW-0460">Magnesium</keyword>
<dbReference type="STRING" id="574375.AZF08_14500"/>
<dbReference type="GO" id="GO:0006281">
    <property type="term" value="P:DNA repair"/>
    <property type="evidence" value="ECO:0007669"/>
    <property type="project" value="TreeGrafter"/>
</dbReference>
<dbReference type="InterPro" id="IPR050155">
    <property type="entry name" value="HAD-like_hydrolase_sf"/>
</dbReference>
<dbReference type="RefSeq" id="WP_033677041.1">
    <property type="nucleotide sequence ID" value="NZ_JOTM01000027.1"/>
</dbReference>
<dbReference type="InterPro" id="IPR023198">
    <property type="entry name" value="PGP-like_dom2"/>
</dbReference>
<keyword evidence="1 3" id="KW-0378">Hydrolase</keyword>
<dbReference type="Pfam" id="PF13419">
    <property type="entry name" value="HAD_2"/>
    <property type="match status" value="1"/>
</dbReference>
<keyword evidence="4" id="KW-1185">Reference proteome</keyword>
<dbReference type="Proteomes" id="UP000027778">
    <property type="component" value="Unassembled WGS sequence"/>
</dbReference>
<dbReference type="InterPro" id="IPR023214">
    <property type="entry name" value="HAD_sf"/>
</dbReference>
<dbReference type="eggNOG" id="COG0546">
    <property type="taxonomic scope" value="Bacteria"/>
</dbReference>
<dbReference type="Gene3D" id="3.40.50.1000">
    <property type="entry name" value="HAD superfamily/HAD-like"/>
    <property type="match status" value="1"/>
</dbReference>
<dbReference type="Gene3D" id="1.10.150.240">
    <property type="entry name" value="Putative phosphatase, domain 2"/>
    <property type="match status" value="1"/>
</dbReference>
<proteinExistence type="predicted"/>